<evidence type="ECO:0000259" key="3">
    <source>
        <dbReference type="Pfam" id="PF11938"/>
    </source>
</evidence>
<dbReference type="GO" id="GO:0005783">
    <property type="term" value="C:endoplasmic reticulum"/>
    <property type="evidence" value="ECO:0007669"/>
    <property type="project" value="TreeGrafter"/>
</dbReference>
<proteinExistence type="inferred from homology"/>
<feature type="chain" id="PRO_5031560060" description="DUF3456 domain-containing protein" evidence="2">
    <location>
        <begin position="22"/>
        <end position="196"/>
    </location>
</feature>
<dbReference type="OMA" id="CEQMKEY"/>
<reference evidence="4 5" key="1">
    <citation type="submission" date="2020-11" db="EMBL/GenBank/DDBJ databases">
        <authorList>
            <person name="Wallbank WR R."/>
            <person name="Pardo Diaz C."/>
            <person name="Kozak K."/>
            <person name="Martin S."/>
            <person name="Jiggins C."/>
            <person name="Moest M."/>
            <person name="Warren A I."/>
            <person name="Generalovic N T."/>
            <person name="Byers J.R.P. K."/>
            <person name="Montejo-Kovacevich G."/>
            <person name="Yen C E."/>
        </authorList>
    </citation>
    <scope>NUCLEOTIDE SEQUENCE [LARGE SCALE GENOMIC DNA]</scope>
</reference>
<dbReference type="InterPro" id="IPR042415">
    <property type="entry name" value="CNPY"/>
</dbReference>
<accession>A0A7R8YMF2</accession>
<dbReference type="Pfam" id="PF11938">
    <property type="entry name" value="DUF3456"/>
    <property type="match status" value="1"/>
</dbReference>
<evidence type="ECO:0000256" key="2">
    <source>
        <dbReference type="SAM" id="SignalP"/>
    </source>
</evidence>
<dbReference type="AlphaFoldDB" id="A0A7R8YMF2"/>
<evidence type="ECO:0000256" key="1">
    <source>
        <dbReference type="ARBA" id="ARBA00007285"/>
    </source>
</evidence>
<dbReference type="PANTHER" id="PTHR13341:SF2">
    <property type="entry name" value="PROTEIN SEELE"/>
    <property type="match status" value="1"/>
</dbReference>
<comment type="similarity">
    <text evidence="1">Belongs to the canopy family.</text>
</comment>
<dbReference type="EMBL" id="LR899009">
    <property type="protein sequence ID" value="CAD7078483.1"/>
    <property type="molecule type" value="Genomic_DNA"/>
</dbReference>
<dbReference type="InterPro" id="IPR021852">
    <property type="entry name" value="DUF3456"/>
</dbReference>
<dbReference type="OrthoDB" id="192915at2759"/>
<dbReference type="Proteomes" id="UP000594454">
    <property type="component" value="Chromosome 1"/>
</dbReference>
<evidence type="ECO:0000313" key="5">
    <source>
        <dbReference type="Proteomes" id="UP000594454"/>
    </source>
</evidence>
<organism evidence="4 5">
    <name type="scientific">Hermetia illucens</name>
    <name type="common">Black soldier fly</name>
    <dbReference type="NCBI Taxonomy" id="343691"/>
    <lineage>
        <taxon>Eukaryota</taxon>
        <taxon>Metazoa</taxon>
        <taxon>Ecdysozoa</taxon>
        <taxon>Arthropoda</taxon>
        <taxon>Hexapoda</taxon>
        <taxon>Insecta</taxon>
        <taxon>Pterygota</taxon>
        <taxon>Neoptera</taxon>
        <taxon>Endopterygota</taxon>
        <taxon>Diptera</taxon>
        <taxon>Brachycera</taxon>
        <taxon>Stratiomyomorpha</taxon>
        <taxon>Stratiomyidae</taxon>
        <taxon>Hermetiinae</taxon>
        <taxon>Hermetia</taxon>
    </lineage>
</organism>
<protein>
    <recommendedName>
        <fullName evidence="3">DUF3456 domain-containing protein</fullName>
    </recommendedName>
</protein>
<sequence>MTSCIYFGCVLFFSGILLASSQYVDPWEVRCYVCKATVHEMEDEIAKVDPKKVASVGGFRLDEHGNAVSKRVKLAKSEMYLTELMENICDKLDDYAKVTYKKTGRLNVIKFMIDGAMNPEVSEVDFVQDGDLNKSLKHYCLEILEDHEESFLKAFMDEKIQDDLDIKICTETAGYCKDAPMQDDYNLEEDITKDEL</sequence>
<name>A0A7R8YMF2_HERIL</name>
<feature type="domain" description="DUF3456" evidence="3">
    <location>
        <begin position="30"/>
        <end position="176"/>
    </location>
</feature>
<dbReference type="PANTHER" id="PTHR13341">
    <property type="entry name" value="MIR-INTERACTING SAPOSIN-LIKE PROTEIN"/>
    <property type="match status" value="1"/>
</dbReference>
<dbReference type="InParanoid" id="A0A7R8YMF2"/>
<dbReference type="FunCoup" id="A0A7R8YMF2">
    <property type="interactions" value="1356"/>
</dbReference>
<gene>
    <name evidence="4" type="ORF">HERILL_LOCUS1745</name>
</gene>
<evidence type="ECO:0000313" key="4">
    <source>
        <dbReference type="EMBL" id="CAD7078483.1"/>
    </source>
</evidence>
<keyword evidence="5" id="KW-1185">Reference proteome</keyword>
<keyword evidence="2" id="KW-0732">Signal</keyword>
<feature type="signal peptide" evidence="2">
    <location>
        <begin position="1"/>
        <end position="21"/>
    </location>
</feature>